<dbReference type="GO" id="GO:0000155">
    <property type="term" value="F:phosphorelay sensor kinase activity"/>
    <property type="evidence" value="ECO:0007669"/>
    <property type="project" value="InterPro"/>
</dbReference>
<dbReference type="InterPro" id="IPR004358">
    <property type="entry name" value="Sig_transdc_His_kin-like_C"/>
</dbReference>
<feature type="transmembrane region" description="Helical" evidence="7">
    <location>
        <begin position="21"/>
        <end position="44"/>
    </location>
</feature>
<evidence type="ECO:0000256" key="5">
    <source>
        <dbReference type="ARBA" id="ARBA00022777"/>
    </source>
</evidence>
<evidence type="ECO:0000256" key="3">
    <source>
        <dbReference type="ARBA" id="ARBA00022553"/>
    </source>
</evidence>
<dbReference type="Proteomes" id="UP000254040">
    <property type="component" value="Unassembled WGS sequence"/>
</dbReference>
<evidence type="ECO:0000256" key="2">
    <source>
        <dbReference type="ARBA" id="ARBA00012438"/>
    </source>
</evidence>
<evidence type="ECO:0000313" key="11">
    <source>
        <dbReference type="Proteomes" id="UP000054985"/>
    </source>
</evidence>
<keyword evidence="5 10" id="KW-0418">Kinase</keyword>
<feature type="transmembrane region" description="Helical" evidence="7">
    <location>
        <begin position="158"/>
        <end position="177"/>
    </location>
</feature>
<reference evidence="9 11" key="1">
    <citation type="submission" date="2015-11" db="EMBL/GenBank/DDBJ databases">
        <title>Genomic analysis of 38 Legionella species identifies large and diverse effector repertoires.</title>
        <authorList>
            <person name="Burstein D."/>
            <person name="Amaro F."/>
            <person name="Zusman T."/>
            <person name="Lifshitz Z."/>
            <person name="Cohen O."/>
            <person name="Gilbert J.A."/>
            <person name="Pupko T."/>
            <person name="Shuman H.A."/>
            <person name="Segal G."/>
        </authorList>
    </citation>
    <scope>NUCLEOTIDE SEQUENCE [LARGE SCALE GENOMIC DNA]</scope>
    <source>
        <strain evidence="9 11">ATCC 43877</strain>
    </source>
</reference>
<evidence type="ECO:0000256" key="7">
    <source>
        <dbReference type="SAM" id="Phobius"/>
    </source>
</evidence>
<dbReference type="EMBL" id="LNYN01000014">
    <property type="protein sequence ID" value="KTD35422.1"/>
    <property type="molecule type" value="Genomic_DNA"/>
</dbReference>
<dbReference type="InterPro" id="IPR050736">
    <property type="entry name" value="Sensor_HK_Regulatory"/>
</dbReference>
<evidence type="ECO:0000256" key="1">
    <source>
        <dbReference type="ARBA" id="ARBA00000085"/>
    </source>
</evidence>
<dbReference type="PRINTS" id="PR00344">
    <property type="entry name" value="BCTRLSENSOR"/>
</dbReference>
<dbReference type="Gene3D" id="3.30.565.10">
    <property type="entry name" value="Histidine kinase-like ATPase, C-terminal domain"/>
    <property type="match status" value="1"/>
</dbReference>
<dbReference type="PANTHER" id="PTHR43711">
    <property type="entry name" value="TWO-COMPONENT HISTIDINE KINASE"/>
    <property type="match status" value="1"/>
</dbReference>
<keyword evidence="11" id="KW-1185">Reference proteome</keyword>
<feature type="transmembrane region" description="Helical" evidence="7">
    <location>
        <begin position="130"/>
        <end position="152"/>
    </location>
</feature>
<organism evidence="10 12">
    <name type="scientific">Legionella moravica</name>
    <dbReference type="NCBI Taxonomy" id="39962"/>
    <lineage>
        <taxon>Bacteria</taxon>
        <taxon>Pseudomonadati</taxon>
        <taxon>Pseudomonadota</taxon>
        <taxon>Gammaproteobacteria</taxon>
        <taxon>Legionellales</taxon>
        <taxon>Legionellaceae</taxon>
        <taxon>Legionella</taxon>
    </lineage>
</organism>
<dbReference type="Pfam" id="PF00512">
    <property type="entry name" value="HisKA"/>
    <property type="match status" value="1"/>
</dbReference>
<name>A0A378JVF6_9GAMM</name>
<gene>
    <name evidence="10" type="primary">luxQ</name>
    <name evidence="9" type="ORF">Lmor_0869</name>
    <name evidence="10" type="ORF">NCTC12239_00925</name>
</gene>
<keyword evidence="7" id="KW-0472">Membrane</keyword>
<dbReference type="SMART" id="SM00387">
    <property type="entry name" value="HATPase_c"/>
    <property type="match status" value="1"/>
</dbReference>
<feature type="domain" description="Histidine kinase" evidence="8">
    <location>
        <begin position="204"/>
        <end position="420"/>
    </location>
</feature>
<dbReference type="InterPro" id="IPR003594">
    <property type="entry name" value="HATPase_dom"/>
</dbReference>
<proteinExistence type="predicted"/>
<dbReference type="SUPFAM" id="SSF55874">
    <property type="entry name" value="ATPase domain of HSP90 chaperone/DNA topoisomerase II/histidine kinase"/>
    <property type="match status" value="1"/>
</dbReference>
<evidence type="ECO:0000256" key="6">
    <source>
        <dbReference type="ARBA" id="ARBA00023012"/>
    </source>
</evidence>
<evidence type="ECO:0000313" key="12">
    <source>
        <dbReference type="Proteomes" id="UP000254040"/>
    </source>
</evidence>
<dbReference type="AlphaFoldDB" id="A0A378JVF6"/>
<accession>A0A378JVF6</accession>
<dbReference type="InterPro" id="IPR003661">
    <property type="entry name" value="HisK_dim/P_dom"/>
</dbReference>
<sequence length="432" mass="49341">MTLKQYFLKFNKNVDEHAKKFAHPYITFAIFGIITYPLFYLVWMVAASGGYENLELRLVTVFLCVLLALKDYWPNKYKKFFSLFWYITLLYSLPFLFTFLLLKNDMSYSWSMNGITVLVLSILLLDLLSLFIILTLGICLGLIVFLITGGVLSLPPDYMTVIVTYCSVLLFGTIFSYRKDQLKEREKRIAAEAANQAKSEFISNMQHDLKTPFAGISAVAMMLYEMETDSDKKSLLQDLLKSSQQWEAVHHQIIAVLSIKEPQAVRKEWLSVSHELNQIKDMLSATIRVKALDFYIDEISNQENKIKTDKLKFNLILSNLIGNAINFTEKGFVKIKVVNDGTTCTIQVIDTGIGIPEDKLDYIFEKFTKLSQSNKYQDFKGVGLGLYTSRLMAIQLGGDIRVQSKLGEGSVFTLTLPLQEKSERQVPLPFQE</sequence>
<dbReference type="SUPFAM" id="SSF47384">
    <property type="entry name" value="Homodimeric domain of signal transducing histidine kinase"/>
    <property type="match status" value="1"/>
</dbReference>
<dbReference type="EMBL" id="UGOG01000001">
    <property type="protein sequence ID" value="STX62007.1"/>
    <property type="molecule type" value="Genomic_DNA"/>
</dbReference>
<keyword evidence="3" id="KW-0597">Phosphoprotein</keyword>
<dbReference type="PROSITE" id="PS50109">
    <property type="entry name" value="HIS_KIN"/>
    <property type="match status" value="1"/>
</dbReference>
<protein>
    <recommendedName>
        <fullName evidence="2">histidine kinase</fullName>
        <ecNumber evidence="2">2.7.13.3</ecNumber>
    </recommendedName>
</protein>
<reference evidence="10 12" key="2">
    <citation type="submission" date="2018-06" db="EMBL/GenBank/DDBJ databases">
        <authorList>
            <consortium name="Pathogen Informatics"/>
            <person name="Doyle S."/>
        </authorList>
    </citation>
    <scope>NUCLEOTIDE SEQUENCE [LARGE SCALE GENOMIC DNA]</scope>
    <source>
        <strain evidence="10 12">NCTC12239</strain>
    </source>
</reference>
<feature type="transmembrane region" description="Helical" evidence="7">
    <location>
        <begin position="80"/>
        <end position="102"/>
    </location>
</feature>
<keyword evidence="6" id="KW-0902">Two-component regulatory system</keyword>
<evidence type="ECO:0000259" key="8">
    <source>
        <dbReference type="PROSITE" id="PS50109"/>
    </source>
</evidence>
<dbReference type="InterPro" id="IPR036890">
    <property type="entry name" value="HATPase_C_sf"/>
</dbReference>
<dbReference type="Proteomes" id="UP000054985">
    <property type="component" value="Unassembled WGS sequence"/>
</dbReference>
<evidence type="ECO:0000313" key="10">
    <source>
        <dbReference type="EMBL" id="STX62007.1"/>
    </source>
</evidence>
<keyword evidence="4 10" id="KW-0808">Transferase</keyword>
<evidence type="ECO:0000256" key="4">
    <source>
        <dbReference type="ARBA" id="ARBA00022679"/>
    </source>
</evidence>
<dbReference type="CDD" id="cd00082">
    <property type="entry name" value="HisKA"/>
    <property type="match status" value="1"/>
</dbReference>
<comment type="catalytic activity">
    <reaction evidence="1">
        <text>ATP + protein L-histidine = ADP + protein N-phospho-L-histidine.</text>
        <dbReference type="EC" id="2.7.13.3"/>
    </reaction>
</comment>
<dbReference type="SMART" id="SM00388">
    <property type="entry name" value="HisKA"/>
    <property type="match status" value="1"/>
</dbReference>
<dbReference type="PANTHER" id="PTHR43711:SF31">
    <property type="entry name" value="HISTIDINE KINASE"/>
    <property type="match status" value="1"/>
</dbReference>
<dbReference type="InterPro" id="IPR005467">
    <property type="entry name" value="His_kinase_dom"/>
</dbReference>
<dbReference type="EC" id="2.7.13.3" evidence="2"/>
<dbReference type="Pfam" id="PF02518">
    <property type="entry name" value="HATPase_c"/>
    <property type="match status" value="1"/>
</dbReference>
<keyword evidence="7" id="KW-0812">Transmembrane</keyword>
<dbReference type="STRING" id="39962.Lmor_0869"/>
<dbReference type="InterPro" id="IPR036097">
    <property type="entry name" value="HisK_dim/P_sf"/>
</dbReference>
<keyword evidence="7" id="KW-1133">Transmembrane helix</keyword>
<dbReference type="Gene3D" id="1.10.287.130">
    <property type="match status" value="1"/>
</dbReference>
<evidence type="ECO:0000313" key="9">
    <source>
        <dbReference type="EMBL" id="KTD35422.1"/>
    </source>
</evidence>